<dbReference type="PANTHER" id="PTHR11849:SF17">
    <property type="entry name" value="TRANSCRIPTION FACTOR SPI-C"/>
    <property type="match status" value="1"/>
</dbReference>
<comment type="similarity">
    <text evidence="2 4">Belongs to the ETS family.</text>
</comment>
<dbReference type="SMART" id="SM00413">
    <property type="entry name" value="ETS"/>
    <property type="match status" value="1"/>
</dbReference>
<reference evidence="7" key="1">
    <citation type="submission" date="2025-08" db="UniProtKB">
        <authorList>
            <consortium name="RefSeq"/>
        </authorList>
    </citation>
    <scope>IDENTIFICATION</scope>
    <source>
        <tissue evidence="7">Liver</tissue>
    </source>
</reference>
<evidence type="ECO:0000256" key="4">
    <source>
        <dbReference type="RuleBase" id="RU004019"/>
    </source>
</evidence>
<sequence>MKMNSRVSPLLQQTCIEQDSLGQEFDDALEVLQHSVGGLQYFPENHMTHYYSHHIRGNPSFYGISPPEEPTYTWRNVINESVNLHLEESLQQSLQSIHENQLGQVSLFQPKGGKGRRKVRLFEYLYQSLCNSEMSSCIQWVDRAKGVFQFISKNKEKLAELWGQRKGNRKPMTYQKMARALRNYARTGEITKIRRKLTYQFSEAALRSLSLSHLREKDLLYSQYEQPNQEYFSPDHWTTNYYAYAGYQS</sequence>
<dbReference type="PROSITE" id="PS00346">
    <property type="entry name" value="ETS_DOMAIN_2"/>
    <property type="match status" value="1"/>
</dbReference>
<dbReference type="Pfam" id="PF00178">
    <property type="entry name" value="Ets"/>
    <property type="match status" value="1"/>
</dbReference>
<keyword evidence="3 4" id="KW-0238">DNA-binding</keyword>
<evidence type="ECO:0000259" key="5">
    <source>
        <dbReference type="PROSITE" id="PS50061"/>
    </source>
</evidence>
<dbReference type="InterPro" id="IPR036388">
    <property type="entry name" value="WH-like_DNA-bd_sf"/>
</dbReference>
<feature type="domain" description="ETS" evidence="5">
    <location>
        <begin position="119"/>
        <end position="202"/>
    </location>
</feature>
<gene>
    <name evidence="7" type="primary">LOC121139852</name>
</gene>
<dbReference type="RefSeq" id="XP_040599805.1">
    <property type="nucleotide sequence ID" value="XM_040743871.1"/>
</dbReference>
<organism evidence="6 7">
    <name type="scientific">Mesocricetus auratus</name>
    <name type="common">Golden hamster</name>
    <dbReference type="NCBI Taxonomy" id="10036"/>
    <lineage>
        <taxon>Eukaryota</taxon>
        <taxon>Metazoa</taxon>
        <taxon>Chordata</taxon>
        <taxon>Craniata</taxon>
        <taxon>Vertebrata</taxon>
        <taxon>Euteleostomi</taxon>
        <taxon>Mammalia</taxon>
        <taxon>Eutheria</taxon>
        <taxon>Euarchontoglires</taxon>
        <taxon>Glires</taxon>
        <taxon>Rodentia</taxon>
        <taxon>Myomorpha</taxon>
        <taxon>Muroidea</taxon>
        <taxon>Cricetidae</taxon>
        <taxon>Cricetinae</taxon>
        <taxon>Mesocricetus</taxon>
    </lineage>
</organism>
<dbReference type="PRINTS" id="PR00454">
    <property type="entry name" value="ETSDOMAIN"/>
</dbReference>
<proteinExistence type="inferred from homology"/>
<dbReference type="InterPro" id="IPR036390">
    <property type="entry name" value="WH_DNA-bd_sf"/>
</dbReference>
<dbReference type="Proteomes" id="UP000886700">
    <property type="component" value="Unplaced"/>
</dbReference>
<comment type="subcellular location">
    <subcellularLocation>
        <location evidence="1 4">Nucleus</location>
    </subcellularLocation>
</comment>
<evidence type="ECO:0000256" key="2">
    <source>
        <dbReference type="ARBA" id="ARBA00005562"/>
    </source>
</evidence>
<name>A0ABM2XFY8_MESAU</name>
<keyword evidence="4" id="KW-0539">Nucleus</keyword>
<dbReference type="Gene3D" id="1.10.10.10">
    <property type="entry name" value="Winged helix-like DNA-binding domain superfamily/Winged helix DNA-binding domain"/>
    <property type="match status" value="1"/>
</dbReference>
<dbReference type="SUPFAM" id="SSF46785">
    <property type="entry name" value="Winged helix' DNA-binding domain"/>
    <property type="match status" value="1"/>
</dbReference>
<evidence type="ECO:0000256" key="1">
    <source>
        <dbReference type="ARBA" id="ARBA00004123"/>
    </source>
</evidence>
<keyword evidence="6" id="KW-1185">Reference proteome</keyword>
<dbReference type="InterPro" id="IPR046328">
    <property type="entry name" value="ETS_fam"/>
</dbReference>
<dbReference type="PROSITE" id="PS50061">
    <property type="entry name" value="ETS_DOMAIN_3"/>
    <property type="match status" value="1"/>
</dbReference>
<dbReference type="GeneID" id="121139852"/>
<accession>A0ABM2XFY8</accession>
<evidence type="ECO:0000256" key="3">
    <source>
        <dbReference type="ARBA" id="ARBA00023125"/>
    </source>
</evidence>
<evidence type="ECO:0000313" key="6">
    <source>
        <dbReference type="Proteomes" id="UP000886700"/>
    </source>
</evidence>
<dbReference type="PANTHER" id="PTHR11849">
    <property type="entry name" value="ETS"/>
    <property type="match status" value="1"/>
</dbReference>
<dbReference type="InterPro" id="IPR000418">
    <property type="entry name" value="Ets_dom"/>
</dbReference>
<protein>
    <submittedName>
        <fullName evidence="7">Transcription factor Spi-C-like</fullName>
    </submittedName>
</protein>
<evidence type="ECO:0000313" key="7">
    <source>
        <dbReference type="RefSeq" id="XP_040599805.1"/>
    </source>
</evidence>